<organism evidence="2 3">
    <name type="scientific">Xenopus laevis</name>
    <name type="common">African clawed frog</name>
    <dbReference type="NCBI Taxonomy" id="8355"/>
    <lineage>
        <taxon>Eukaryota</taxon>
        <taxon>Metazoa</taxon>
        <taxon>Chordata</taxon>
        <taxon>Craniata</taxon>
        <taxon>Vertebrata</taxon>
        <taxon>Euteleostomi</taxon>
        <taxon>Amphibia</taxon>
        <taxon>Batrachia</taxon>
        <taxon>Anura</taxon>
        <taxon>Pipoidea</taxon>
        <taxon>Pipidae</taxon>
        <taxon>Xenopodinae</taxon>
        <taxon>Xenopus</taxon>
        <taxon>Xenopus</taxon>
    </lineage>
</organism>
<dbReference type="AlphaFoldDB" id="A0A974HK83"/>
<sequence>MHHKACDSQRSCTARLKKARGKELQRPCTASLAKAKGNALKSWRKPEAMSSNNGEGHRPYITWLTKARCHAQQS</sequence>
<reference evidence="3" key="1">
    <citation type="journal article" date="2016" name="Nature">
        <title>Genome evolution in the allotetraploid frog Xenopus laevis.</title>
        <authorList>
            <person name="Session A.M."/>
            <person name="Uno Y."/>
            <person name="Kwon T."/>
            <person name="Chapman J.A."/>
            <person name="Toyoda A."/>
            <person name="Takahashi S."/>
            <person name="Fukui A."/>
            <person name="Hikosaka A."/>
            <person name="Suzuki A."/>
            <person name="Kondo M."/>
            <person name="van Heeringen S.J."/>
            <person name="Quigley I."/>
            <person name="Heinz S."/>
            <person name="Ogino H."/>
            <person name="Ochi H."/>
            <person name="Hellsten U."/>
            <person name="Lyons J.B."/>
            <person name="Simakov O."/>
            <person name="Putnam N."/>
            <person name="Stites J."/>
            <person name="Kuroki Y."/>
            <person name="Tanaka T."/>
            <person name="Michiue T."/>
            <person name="Watanabe M."/>
            <person name="Bogdanovic O."/>
            <person name="Lister R."/>
            <person name="Georgiou G."/>
            <person name="Paranjpe S.S."/>
            <person name="van Kruijsbergen I."/>
            <person name="Shu S."/>
            <person name="Carlson J."/>
            <person name="Kinoshita T."/>
            <person name="Ohta Y."/>
            <person name="Mawaribuchi S."/>
            <person name="Jenkins J."/>
            <person name="Grimwood J."/>
            <person name="Schmutz J."/>
            <person name="Mitros T."/>
            <person name="Mozaffari S.V."/>
            <person name="Suzuki Y."/>
            <person name="Haramoto Y."/>
            <person name="Yamamoto T.S."/>
            <person name="Takagi C."/>
            <person name="Heald R."/>
            <person name="Miller K."/>
            <person name="Haudenschild C."/>
            <person name="Kitzman J."/>
            <person name="Nakayama T."/>
            <person name="Izutsu Y."/>
            <person name="Robert J."/>
            <person name="Fortriede J."/>
            <person name="Burns K."/>
            <person name="Lotay V."/>
            <person name="Karimi K."/>
            <person name="Yasuoka Y."/>
            <person name="Dichmann D.S."/>
            <person name="Flajnik M.F."/>
            <person name="Houston D.W."/>
            <person name="Shendure J."/>
            <person name="DuPasquier L."/>
            <person name="Vize P.D."/>
            <person name="Zorn A.M."/>
            <person name="Ito M."/>
            <person name="Marcotte E.M."/>
            <person name="Wallingford J.B."/>
            <person name="Ito Y."/>
            <person name="Asashima M."/>
            <person name="Ueno N."/>
            <person name="Matsuda Y."/>
            <person name="Veenstra G.J."/>
            <person name="Fujiyama A."/>
            <person name="Harland R.M."/>
            <person name="Taira M."/>
            <person name="Rokhsar D.S."/>
        </authorList>
    </citation>
    <scope>NUCLEOTIDE SEQUENCE [LARGE SCALE GENOMIC DNA]</scope>
    <source>
        <strain evidence="3">J</strain>
    </source>
</reference>
<accession>A0A974HK83</accession>
<feature type="region of interest" description="Disordered" evidence="1">
    <location>
        <begin position="25"/>
        <end position="58"/>
    </location>
</feature>
<name>A0A974HK83_XENLA</name>
<dbReference type="Proteomes" id="UP000694892">
    <property type="component" value="Chromosome 5L"/>
</dbReference>
<gene>
    <name evidence="2" type="ORF">XELAEV_18028089mg</name>
</gene>
<evidence type="ECO:0000313" key="2">
    <source>
        <dbReference type="EMBL" id="OCT81272.1"/>
    </source>
</evidence>
<proteinExistence type="predicted"/>
<dbReference type="EMBL" id="CM004474">
    <property type="protein sequence ID" value="OCT81272.1"/>
    <property type="molecule type" value="Genomic_DNA"/>
</dbReference>
<protein>
    <submittedName>
        <fullName evidence="2">Uncharacterized protein</fullName>
    </submittedName>
</protein>
<evidence type="ECO:0000313" key="3">
    <source>
        <dbReference type="Proteomes" id="UP000694892"/>
    </source>
</evidence>
<feature type="region of interest" description="Disordered" evidence="1">
    <location>
        <begin position="1"/>
        <end position="20"/>
    </location>
</feature>
<evidence type="ECO:0000256" key="1">
    <source>
        <dbReference type="SAM" id="MobiDB-lite"/>
    </source>
</evidence>